<dbReference type="SUPFAM" id="SSF103473">
    <property type="entry name" value="MFS general substrate transporter"/>
    <property type="match status" value="1"/>
</dbReference>
<dbReference type="InterPro" id="IPR011701">
    <property type="entry name" value="MFS"/>
</dbReference>
<reference evidence="9 10" key="1">
    <citation type="submission" date="2023-03" db="EMBL/GenBank/DDBJ databases">
        <authorList>
            <person name="Kaur S."/>
            <person name="Espinosa-Saiz D."/>
            <person name="Velazquez E."/>
            <person name="Menendez E."/>
            <person name="diCenzo G.C."/>
        </authorList>
    </citation>
    <scope>NUCLEOTIDE SEQUENCE [LARGE SCALE GENOMIC DNA]</scope>
    <source>
        <strain evidence="9 10">LMG 24692</strain>
    </source>
</reference>
<evidence type="ECO:0000256" key="1">
    <source>
        <dbReference type="ARBA" id="ARBA00004651"/>
    </source>
</evidence>
<organism evidence="9 10">
    <name type="scientific">Sinorhizobium garamanticum</name>
    <dbReference type="NCBI Taxonomy" id="680247"/>
    <lineage>
        <taxon>Bacteria</taxon>
        <taxon>Pseudomonadati</taxon>
        <taxon>Pseudomonadota</taxon>
        <taxon>Alphaproteobacteria</taxon>
        <taxon>Hyphomicrobiales</taxon>
        <taxon>Rhizobiaceae</taxon>
        <taxon>Sinorhizobium/Ensifer group</taxon>
        <taxon>Sinorhizobium</taxon>
    </lineage>
</organism>
<dbReference type="CDD" id="cd17325">
    <property type="entry name" value="MFS_MdtG_SLC18_like"/>
    <property type="match status" value="1"/>
</dbReference>
<dbReference type="InterPro" id="IPR020846">
    <property type="entry name" value="MFS_dom"/>
</dbReference>
<dbReference type="PROSITE" id="PS50850">
    <property type="entry name" value="MFS"/>
    <property type="match status" value="1"/>
</dbReference>
<dbReference type="RefSeq" id="WP_280658750.1">
    <property type="nucleotide sequence ID" value="NZ_CP120373.1"/>
</dbReference>
<accession>A0ABY8DCJ0</accession>
<evidence type="ECO:0000313" key="10">
    <source>
        <dbReference type="Proteomes" id="UP001229355"/>
    </source>
</evidence>
<feature type="transmembrane region" description="Helical" evidence="7">
    <location>
        <begin position="21"/>
        <end position="40"/>
    </location>
</feature>
<keyword evidence="2" id="KW-0813">Transport</keyword>
<dbReference type="InterPro" id="IPR036259">
    <property type="entry name" value="MFS_trans_sf"/>
</dbReference>
<dbReference type="PROSITE" id="PS00216">
    <property type="entry name" value="SUGAR_TRANSPORT_1"/>
    <property type="match status" value="2"/>
</dbReference>
<keyword evidence="6 7" id="KW-0472">Membrane</keyword>
<evidence type="ECO:0000256" key="7">
    <source>
        <dbReference type="SAM" id="Phobius"/>
    </source>
</evidence>
<dbReference type="InterPro" id="IPR005829">
    <property type="entry name" value="Sugar_transporter_CS"/>
</dbReference>
<keyword evidence="10" id="KW-1185">Reference proteome</keyword>
<keyword evidence="4 7" id="KW-0812">Transmembrane</keyword>
<keyword evidence="3" id="KW-1003">Cell membrane</keyword>
<evidence type="ECO:0000256" key="3">
    <source>
        <dbReference type="ARBA" id="ARBA00022475"/>
    </source>
</evidence>
<evidence type="ECO:0000256" key="6">
    <source>
        <dbReference type="ARBA" id="ARBA00023136"/>
    </source>
</evidence>
<dbReference type="Proteomes" id="UP001229355">
    <property type="component" value="Chromosome 1"/>
</dbReference>
<gene>
    <name evidence="9" type="ORF">PZN02_002998</name>
</gene>
<feature type="transmembrane region" description="Helical" evidence="7">
    <location>
        <begin position="60"/>
        <end position="79"/>
    </location>
</feature>
<evidence type="ECO:0000256" key="5">
    <source>
        <dbReference type="ARBA" id="ARBA00022989"/>
    </source>
</evidence>
<feature type="domain" description="Major facilitator superfamily (MFS) profile" evidence="8">
    <location>
        <begin position="24"/>
        <end position="414"/>
    </location>
</feature>
<evidence type="ECO:0000313" key="9">
    <source>
        <dbReference type="EMBL" id="WEX86683.1"/>
    </source>
</evidence>
<feature type="transmembrane region" description="Helical" evidence="7">
    <location>
        <begin position="389"/>
        <end position="410"/>
    </location>
</feature>
<feature type="transmembrane region" description="Helical" evidence="7">
    <location>
        <begin position="182"/>
        <end position="200"/>
    </location>
</feature>
<sequence length="415" mass="44435">MTTRNGASATPGIRLGLAENWPQFALLVLINAFVGGMVGIERTVVPLIGAEEFHIASTTLVVSFIVSFGVVKALANLVSGQLADHWGRKRVLVLGWLFGLPVPFMIIAAPSWGWIIAANALLGINQGLAWSMTVIMKVDLVGPRSRGLAVGLNEFAGYLAVGVTAFVTGYLASEYGLRPAPIYLGIGYAVLGTLLSILAVRDTRDHVRLEVSSHPEETPSIGFREVFMLTSFRDRNLFAASQAGLVNNLNDGMSWGIFPLFFASFGLGVERIGILKAIYPATWGILQIATGPLSDRWGRKGLVVFGMWVQAAGLFLTALTRQFEWWLVASLLIGLGTAMVYPSLIAAVSDAAHPAWRARALSVYRFWRDLGYAIGALTAGLIADRFGLASAIASVAALTFLSGVVVAALMREGVQ</sequence>
<proteinExistence type="predicted"/>
<comment type="subcellular location">
    <subcellularLocation>
        <location evidence="1">Cell membrane</location>
        <topology evidence="1">Multi-pass membrane protein</topology>
    </subcellularLocation>
</comment>
<dbReference type="EMBL" id="CP120373">
    <property type="protein sequence ID" value="WEX86683.1"/>
    <property type="molecule type" value="Genomic_DNA"/>
</dbReference>
<feature type="transmembrane region" description="Helical" evidence="7">
    <location>
        <begin position="115"/>
        <end position="136"/>
    </location>
</feature>
<protein>
    <submittedName>
        <fullName evidence="9">MFS transporter</fullName>
    </submittedName>
</protein>
<evidence type="ECO:0000259" key="8">
    <source>
        <dbReference type="PROSITE" id="PS50850"/>
    </source>
</evidence>
<dbReference type="PANTHER" id="PTHR23517">
    <property type="entry name" value="RESISTANCE PROTEIN MDTM, PUTATIVE-RELATED-RELATED"/>
    <property type="match status" value="1"/>
</dbReference>
<dbReference type="Gene3D" id="1.20.1250.20">
    <property type="entry name" value="MFS general substrate transporter like domains"/>
    <property type="match status" value="2"/>
</dbReference>
<feature type="transmembrane region" description="Helical" evidence="7">
    <location>
        <begin position="91"/>
        <end position="109"/>
    </location>
</feature>
<evidence type="ECO:0000256" key="4">
    <source>
        <dbReference type="ARBA" id="ARBA00022692"/>
    </source>
</evidence>
<evidence type="ECO:0000256" key="2">
    <source>
        <dbReference type="ARBA" id="ARBA00022448"/>
    </source>
</evidence>
<dbReference type="InterPro" id="IPR050171">
    <property type="entry name" value="MFS_Transporters"/>
</dbReference>
<feature type="transmembrane region" description="Helical" evidence="7">
    <location>
        <begin position="302"/>
        <end position="319"/>
    </location>
</feature>
<feature type="transmembrane region" description="Helical" evidence="7">
    <location>
        <begin position="325"/>
        <end position="345"/>
    </location>
</feature>
<keyword evidence="5 7" id="KW-1133">Transmembrane helix</keyword>
<dbReference type="Pfam" id="PF07690">
    <property type="entry name" value="MFS_1"/>
    <property type="match status" value="2"/>
</dbReference>
<name>A0ABY8DCJ0_9HYPH</name>
<dbReference type="PANTHER" id="PTHR23517:SF3">
    <property type="entry name" value="INTEGRAL MEMBRANE TRANSPORT PROTEIN"/>
    <property type="match status" value="1"/>
</dbReference>
<feature type="transmembrane region" description="Helical" evidence="7">
    <location>
        <begin position="148"/>
        <end position="170"/>
    </location>
</feature>